<dbReference type="Pfam" id="PF08843">
    <property type="entry name" value="AbiEii"/>
    <property type="match status" value="1"/>
</dbReference>
<dbReference type="InterPro" id="IPR014942">
    <property type="entry name" value="AbiEii"/>
</dbReference>
<organism evidence="1 2">
    <name type="scientific">Tunturiibacter gelidiferens</name>
    <dbReference type="NCBI Taxonomy" id="3069689"/>
    <lineage>
        <taxon>Bacteria</taxon>
        <taxon>Pseudomonadati</taxon>
        <taxon>Acidobacteriota</taxon>
        <taxon>Terriglobia</taxon>
        <taxon>Terriglobales</taxon>
        <taxon>Acidobacteriaceae</taxon>
        <taxon>Tunturiibacter</taxon>
    </lineage>
</organism>
<reference evidence="1 2" key="1">
    <citation type="submission" date="2020-08" db="EMBL/GenBank/DDBJ databases">
        <title>Genomic Encyclopedia of Type Strains, Phase IV (KMG-V): Genome sequencing to study the core and pangenomes of soil and plant-associated prokaryotes.</title>
        <authorList>
            <person name="Whitman W."/>
        </authorList>
    </citation>
    <scope>NUCLEOTIDE SEQUENCE [LARGE SCALE GENOMIC DNA]</scope>
    <source>
        <strain evidence="1 2">X5P2</strain>
    </source>
</reference>
<dbReference type="SUPFAM" id="SSF81301">
    <property type="entry name" value="Nucleotidyltransferase"/>
    <property type="match status" value="1"/>
</dbReference>
<evidence type="ECO:0000313" key="1">
    <source>
        <dbReference type="EMBL" id="MBB5327793.1"/>
    </source>
</evidence>
<gene>
    <name evidence="1" type="ORF">HDF14_001399</name>
</gene>
<dbReference type="InterPro" id="IPR014513">
    <property type="entry name" value="UCP021525"/>
</dbReference>
<evidence type="ECO:0000313" key="2">
    <source>
        <dbReference type="Proteomes" id="UP000535182"/>
    </source>
</evidence>
<keyword evidence="2" id="KW-1185">Reference proteome</keyword>
<dbReference type="PIRSF" id="PIRSF021525">
    <property type="entry name" value="UCP021525"/>
    <property type="match status" value="1"/>
</dbReference>
<protein>
    <submittedName>
        <fullName evidence="1">Nucleotidyltransferase</fullName>
    </submittedName>
</protein>
<dbReference type="RefSeq" id="WP_183974828.1">
    <property type="nucleotide sequence ID" value="NZ_JACHEB010000003.1"/>
</dbReference>
<comment type="caution">
    <text evidence="1">The sequence shown here is derived from an EMBL/GenBank/DDBJ whole genome shotgun (WGS) entry which is preliminary data.</text>
</comment>
<proteinExistence type="predicted"/>
<sequence length="306" mass="34390">MSVFSNQFFISPERPVDPFTLSILELIDRLLRDAKIRYMLVGATARDLLLYHVFGHAVTRATYDLDFAIHVGSWEQFAIAKQLFLDIPGFTDKGRNAQRLYYQPTGASFETIIDIIPFGKLETAERTIAWPPDADVVMNVAAFSDVFENSLRVQVRPDLVIPIASLPGLIVLKLFAWLDRHDGRDVQDIRRLIETYTDAGNVDRLYEEEADELERVGFDTILAGAFLLGKDAQRITDENVRSRLSTSLSGKELPALVLQLARTMSVLDDRTESAETLLSGFFRGMGLVDLVALKKSRHRAVQTTGL</sequence>
<accession>A0A9X0QCL2</accession>
<dbReference type="InterPro" id="IPR043519">
    <property type="entry name" value="NT_sf"/>
</dbReference>
<dbReference type="EMBL" id="JACHEB010000003">
    <property type="protein sequence ID" value="MBB5327793.1"/>
    <property type="molecule type" value="Genomic_DNA"/>
</dbReference>
<dbReference type="Proteomes" id="UP000535182">
    <property type="component" value="Unassembled WGS sequence"/>
</dbReference>
<dbReference type="AlphaFoldDB" id="A0A9X0QCL2"/>
<name>A0A9X0QCL2_9BACT</name>